<dbReference type="InterPro" id="IPR055414">
    <property type="entry name" value="LRR_R13L4/SHOC2-like"/>
</dbReference>
<evidence type="ECO:0000256" key="5">
    <source>
        <dbReference type="ARBA" id="ARBA00022614"/>
    </source>
</evidence>
<organism evidence="14 15">
    <name type="scientific">Ectocarpus siliculosus</name>
    <name type="common">Brown alga</name>
    <name type="synonym">Conferva siliculosa</name>
    <dbReference type="NCBI Taxonomy" id="2880"/>
    <lineage>
        <taxon>Eukaryota</taxon>
        <taxon>Sar</taxon>
        <taxon>Stramenopiles</taxon>
        <taxon>Ochrophyta</taxon>
        <taxon>PX clade</taxon>
        <taxon>Phaeophyceae</taxon>
        <taxon>Ectocarpales</taxon>
        <taxon>Ectocarpaceae</taxon>
        <taxon>Ectocarpus</taxon>
    </lineage>
</organism>
<dbReference type="AlphaFoldDB" id="D8LBY3"/>
<evidence type="ECO:0000313" key="14">
    <source>
        <dbReference type="EMBL" id="CBN79166.1"/>
    </source>
</evidence>
<protein>
    <submittedName>
        <fullName evidence="14">Hypothetical leucine rich repeat protein</fullName>
    </submittedName>
</protein>
<accession>D8LBY3</accession>
<feature type="region of interest" description="Disordered" evidence="11">
    <location>
        <begin position="781"/>
        <end position="894"/>
    </location>
</feature>
<dbReference type="InterPro" id="IPR052595">
    <property type="entry name" value="LRRC69/RLP"/>
</dbReference>
<dbReference type="EMBL" id="FN647683">
    <property type="protein sequence ID" value="CBN79166.1"/>
    <property type="molecule type" value="Genomic_DNA"/>
</dbReference>
<dbReference type="SMART" id="SM00369">
    <property type="entry name" value="LRR_TYP"/>
    <property type="match status" value="9"/>
</dbReference>
<keyword evidence="9 12" id="KW-1133">Transmembrane helix</keyword>
<keyword evidence="4" id="KW-1003">Cell membrane</keyword>
<feature type="transmembrane region" description="Helical" evidence="12">
    <location>
        <begin position="440"/>
        <end position="462"/>
    </location>
</feature>
<feature type="domain" description="Disease resistance R13L4/SHOC-2-like LRR" evidence="13">
    <location>
        <begin position="167"/>
        <end position="335"/>
    </location>
</feature>
<gene>
    <name evidence="14" type="ORF">Esi_0010_0060</name>
</gene>
<sequence length="894" mass="97379">MAQTDRDALVVLYRATGGENWRERQNWDTDADLKTWHGVDVNDQGRVVKLKLRDNNLEGEIPATLGKLGNLQQLHLSSNKLSGRWFQGHIPKELGDLSQLQALELYRNQLTGPIPEELGALSNLLWLSLYSNQLTGEIPATLGQLGNLEELNLSWNKLSGPIPDVLGAHSNLRELLLSSNQLTDEIPATLGQLGNLQQLDLSWNKLSGYIPQELGGLSQLQTLWLYFNQLSGPIPEALGTLSNLRELSLYSNRLTDEIPATLGQLGNLQQLRLSWNKLSGHIPQELGSLSQLQTLGLHHNQLTGPIFEALGDLSELDFLVLNDNQLLGKWISRAVLASPESRLRGCRRTGLIPKELGNLRGLERLYLHNNQLSGPIPLEVQKLPRFGKFITGIALNGPPLPAVRGPLHAFKVLIVPVLLGYADLASDLYTAVSYYEARHFVWFGLGLVFALGPAVIMSLFCLSGIGWFRRFLVAAQLSLLAEALITLTKADYSPVLALVRVIEPLFESVPQLLLQLHAMLWLWTETSFTSSRLAWRVVSVCISAASLAYAATDVSSVERLSTCDGGKDGERFRLCPCFPSLTGLVFSRVPAQGTSSLRGLGNVHPRSHVWLCLVYHVLEIVARFVPLAMLLLVVRGWFFFVLVYLWVSRALMVWMAAREVLGFRFWVRLVAMPFLDSIMDETTAFGIGLGLTLVEFIVCMVVYHVYKHDDLPSRARLVLVTVASCCMVGKMCLALVAISPLKVDGNYSESQGDGVLGDGRGSAVTDGSVADVEMSAIEDSKVDGGVEASVVSEPASPKGADGPSVTSALSTGSVIRGPGDVKLEDETDGADADELEQGSELMRMEDGKIEDGSKAAGGSEVSPPEGTHLPPATHPLSTMSTVGGSDDAKVEDDL</sequence>
<dbReference type="GO" id="GO:0005886">
    <property type="term" value="C:plasma membrane"/>
    <property type="evidence" value="ECO:0007669"/>
    <property type="project" value="UniProtKB-SubCell"/>
</dbReference>
<evidence type="ECO:0000256" key="10">
    <source>
        <dbReference type="ARBA" id="ARBA00023136"/>
    </source>
</evidence>
<comment type="subcellular location">
    <subcellularLocation>
        <location evidence="2">Cell membrane</location>
    </subcellularLocation>
    <subcellularLocation>
        <location evidence="1">Membrane</location>
        <topology evidence="1">Multi-pass membrane protein</topology>
    </subcellularLocation>
</comment>
<dbReference type="Pfam" id="PF00560">
    <property type="entry name" value="LRR_1"/>
    <property type="match status" value="3"/>
</dbReference>
<evidence type="ECO:0000256" key="2">
    <source>
        <dbReference type="ARBA" id="ARBA00004236"/>
    </source>
</evidence>
<comment type="similarity">
    <text evidence="3">Belongs to the XK family.</text>
</comment>
<feature type="compositionally biased region" description="Polar residues" evidence="11">
    <location>
        <begin position="804"/>
        <end position="813"/>
    </location>
</feature>
<dbReference type="FunFam" id="3.80.10.10:FF:000299">
    <property type="entry name" value="Piriformospora indica-insensitive protein 2"/>
    <property type="match status" value="1"/>
</dbReference>
<keyword evidence="8" id="KW-0677">Repeat</keyword>
<dbReference type="Pfam" id="PF23598">
    <property type="entry name" value="LRR_14"/>
    <property type="match status" value="1"/>
</dbReference>
<dbReference type="eggNOG" id="ENOG502R960">
    <property type="taxonomic scope" value="Eukaryota"/>
</dbReference>
<evidence type="ECO:0000256" key="4">
    <source>
        <dbReference type="ARBA" id="ARBA00022475"/>
    </source>
</evidence>
<keyword evidence="7" id="KW-0732">Signal</keyword>
<name>D8LBY3_ECTSI</name>
<dbReference type="InParanoid" id="D8LBY3"/>
<evidence type="ECO:0000256" key="6">
    <source>
        <dbReference type="ARBA" id="ARBA00022692"/>
    </source>
</evidence>
<keyword evidence="6 12" id="KW-0812">Transmembrane</keyword>
<dbReference type="InterPro" id="IPR018629">
    <property type="entry name" value="XK-rel"/>
</dbReference>
<dbReference type="Gene3D" id="3.80.10.10">
    <property type="entry name" value="Ribonuclease Inhibitor"/>
    <property type="match status" value="2"/>
</dbReference>
<dbReference type="EMBL" id="FN649733">
    <property type="protein sequence ID" value="CBN79166.1"/>
    <property type="molecule type" value="Genomic_DNA"/>
</dbReference>
<dbReference type="Proteomes" id="UP000002630">
    <property type="component" value="Linkage Group LG08"/>
</dbReference>
<dbReference type="STRING" id="2880.D8LBY3"/>
<dbReference type="SUPFAM" id="SSF52047">
    <property type="entry name" value="RNI-like"/>
    <property type="match status" value="1"/>
</dbReference>
<evidence type="ECO:0000256" key="12">
    <source>
        <dbReference type="SAM" id="Phobius"/>
    </source>
</evidence>
<keyword evidence="10 12" id="KW-0472">Membrane</keyword>
<evidence type="ECO:0000256" key="7">
    <source>
        <dbReference type="ARBA" id="ARBA00022729"/>
    </source>
</evidence>
<reference evidence="14 15" key="1">
    <citation type="journal article" date="2010" name="Nature">
        <title>The Ectocarpus genome and the independent evolution of multicellularity in brown algae.</title>
        <authorList>
            <person name="Cock J.M."/>
            <person name="Sterck L."/>
            <person name="Rouze P."/>
            <person name="Scornet D."/>
            <person name="Allen A.E."/>
            <person name="Amoutzias G."/>
            <person name="Anthouard V."/>
            <person name="Artiguenave F."/>
            <person name="Aury J.M."/>
            <person name="Badger J.H."/>
            <person name="Beszteri B."/>
            <person name="Billiau K."/>
            <person name="Bonnet E."/>
            <person name="Bothwell J.H."/>
            <person name="Bowler C."/>
            <person name="Boyen C."/>
            <person name="Brownlee C."/>
            <person name="Carrano C.J."/>
            <person name="Charrier B."/>
            <person name="Cho G.Y."/>
            <person name="Coelho S.M."/>
            <person name="Collen J."/>
            <person name="Corre E."/>
            <person name="Da Silva C."/>
            <person name="Delage L."/>
            <person name="Delaroque N."/>
            <person name="Dittami S.M."/>
            <person name="Doulbeau S."/>
            <person name="Elias M."/>
            <person name="Farnham G."/>
            <person name="Gachon C.M."/>
            <person name="Gschloessl B."/>
            <person name="Heesch S."/>
            <person name="Jabbari K."/>
            <person name="Jubin C."/>
            <person name="Kawai H."/>
            <person name="Kimura K."/>
            <person name="Kloareg B."/>
            <person name="Kupper F.C."/>
            <person name="Lang D."/>
            <person name="Le Bail A."/>
            <person name="Leblanc C."/>
            <person name="Lerouge P."/>
            <person name="Lohr M."/>
            <person name="Lopez P.J."/>
            <person name="Martens C."/>
            <person name="Maumus F."/>
            <person name="Michel G."/>
            <person name="Miranda-Saavedra D."/>
            <person name="Morales J."/>
            <person name="Moreau H."/>
            <person name="Motomura T."/>
            <person name="Nagasato C."/>
            <person name="Napoli C.A."/>
            <person name="Nelson D.R."/>
            <person name="Nyvall-Collen P."/>
            <person name="Peters A.F."/>
            <person name="Pommier C."/>
            <person name="Potin P."/>
            <person name="Poulain J."/>
            <person name="Quesneville H."/>
            <person name="Read B."/>
            <person name="Rensing S.A."/>
            <person name="Ritter A."/>
            <person name="Rousvoal S."/>
            <person name="Samanta M."/>
            <person name="Samson G."/>
            <person name="Schroeder D.C."/>
            <person name="Segurens B."/>
            <person name="Strittmatter M."/>
            <person name="Tonon T."/>
            <person name="Tregear J.W."/>
            <person name="Valentin K."/>
            <person name="von Dassow P."/>
            <person name="Yamagishi T."/>
            <person name="Van de Peer Y."/>
            <person name="Wincker P."/>
        </authorList>
    </citation>
    <scope>NUCLEOTIDE SEQUENCE [LARGE SCALE GENOMIC DNA]</scope>
    <source>
        <strain evidence="15">Ec32 / CCAP1310/4</strain>
    </source>
</reference>
<dbReference type="PANTHER" id="PTHR48057:SF7">
    <property type="entry name" value="LEUCINE-RICH REPEAT SERINE_THREONINE-PROTEIN KINASE 1"/>
    <property type="match status" value="1"/>
</dbReference>
<evidence type="ECO:0000256" key="9">
    <source>
        <dbReference type="ARBA" id="ARBA00022989"/>
    </source>
</evidence>
<evidence type="ECO:0000259" key="13">
    <source>
        <dbReference type="Pfam" id="PF23598"/>
    </source>
</evidence>
<dbReference type="InterPro" id="IPR032675">
    <property type="entry name" value="LRR_dom_sf"/>
</dbReference>
<feature type="transmembrane region" description="Helical" evidence="12">
    <location>
        <begin position="717"/>
        <end position="738"/>
    </location>
</feature>
<proteinExistence type="inferred from homology"/>
<evidence type="ECO:0000256" key="11">
    <source>
        <dbReference type="SAM" id="MobiDB-lite"/>
    </source>
</evidence>
<dbReference type="InterPro" id="IPR003591">
    <property type="entry name" value="Leu-rich_rpt_typical-subtyp"/>
</dbReference>
<keyword evidence="5" id="KW-0433">Leucine-rich repeat</keyword>
<dbReference type="FunFam" id="3.80.10.10:FF:000400">
    <property type="entry name" value="Nuclear pore complex protein NUP107"/>
    <property type="match status" value="1"/>
</dbReference>
<dbReference type="Pfam" id="PF09815">
    <property type="entry name" value="XK-related"/>
    <property type="match status" value="2"/>
</dbReference>
<dbReference type="Pfam" id="PF13516">
    <property type="entry name" value="LRR_6"/>
    <property type="match status" value="1"/>
</dbReference>
<feature type="compositionally biased region" description="Acidic residues" evidence="11">
    <location>
        <begin position="825"/>
        <end position="837"/>
    </location>
</feature>
<feature type="transmembrane region" description="Helical" evidence="12">
    <location>
        <begin position="684"/>
        <end position="705"/>
    </location>
</feature>
<evidence type="ECO:0000313" key="15">
    <source>
        <dbReference type="Proteomes" id="UP000002630"/>
    </source>
</evidence>
<dbReference type="FunFam" id="3.80.10.10:FF:000383">
    <property type="entry name" value="Leucine-rich repeat receptor protein kinase EMS1"/>
    <property type="match status" value="1"/>
</dbReference>
<evidence type="ECO:0000256" key="1">
    <source>
        <dbReference type="ARBA" id="ARBA00004141"/>
    </source>
</evidence>
<feature type="compositionally biased region" description="Basic and acidic residues" evidence="11">
    <location>
        <begin position="842"/>
        <end position="853"/>
    </location>
</feature>
<evidence type="ECO:0000256" key="3">
    <source>
        <dbReference type="ARBA" id="ARBA00008789"/>
    </source>
</evidence>
<evidence type="ECO:0000256" key="8">
    <source>
        <dbReference type="ARBA" id="ARBA00022737"/>
    </source>
</evidence>
<dbReference type="PANTHER" id="PTHR48057">
    <property type="entry name" value="LEUCINE-RICH REPEAT SERINE/THREONINE-PROTEIN KINASE 1"/>
    <property type="match status" value="1"/>
</dbReference>
<dbReference type="InterPro" id="IPR001611">
    <property type="entry name" value="Leu-rich_rpt"/>
</dbReference>
<keyword evidence="15" id="KW-1185">Reference proteome</keyword>
<dbReference type="OrthoDB" id="1394818at2759"/>